<feature type="region of interest" description="Disordered" evidence="9">
    <location>
        <begin position="116"/>
        <end position="149"/>
    </location>
</feature>
<keyword evidence="2" id="KW-1003">Cell membrane</keyword>
<feature type="chain" id="PRO_5015350432" evidence="10">
    <location>
        <begin position="23"/>
        <end position="187"/>
    </location>
</feature>
<evidence type="ECO:0000256" key="10">
    <source>
        <dbReference type="SAM" id="SignalP"/>
    </source>
</evidence>
<feature type="compositionally biased region" description="Low complexity" evidence="9">
    <location>
        <begin position="116"/>
        <end position="129"/>
    </location>
</feature>
<keyword evidence="4 10" id="KW-0732">Signal</keyword>
<feature type="domain" description="X8" evidence="11">
    <location>
        <begin position="26"/>
        <end position="110"/>
    </location>
</feature>
<reference evidence="12 13" key="1">
    <citation type="submission" date="2017-07" db="EMBL/GenBank/DDBJ databases">
        <title>An improved, manually edited Actinidia chinensis var. chinensis (kiwifruit) genome highlights the challenges associated with draft genomes and gene prediction in plants.</title>
        <authorList>
            <person name="Pilkington S."/>
            <person name="Crowhurst R."/>
            <person name="Hilario E."/>
            <person name="Nardozza S."/>
            <person name="Fraser L."/>
            <person name="Peng Y."/>
            <person name="Gunaseelan K."/>
            <person name="Simpson R."/>
            <person name="Tahir J."/>
            <person name="Deroles S."/>
            <person name="Templeton K."/>
            <person name="Luo Z."/>
            <person name="Davy M."/>
            <person name="Cheng C."/>
            <person name="Mcneilage M."/>
            <person name="Scaglione D."/>
            <person name="Liu Y."/>
            <person name="Zhang Q."/>
            <person name="Datson P."/>
            <person name="De Silva N."/>
            <person name="Gardiner S."/>
            <person name="Bassett H."/>
            <person name="Chagne D."/>
            <person name="Mccallum J."/>
            <person name="Dzierzon H."/>
            <person name="Deng C."/>
            <person name="Wang Y.-Y."/>
            <person name="Barron N."/>
            <person name="Manako K."/>
            <person name="Bowen J."/>
            <person name="Foster T."/>
            <person name="Erridge Z."/>
            <person name="Tiffin H."/>
            <person name="Waite C."/>
            <person name="Davies K."/>
            <person name="Grierson E."/>
            <person name="Laing W."/>
            <person name="Kirk R."/>
            <person name="Chen X."/>
            <person name="Wood M."/>
            <person name="Montefiori M."/>
            <person name="Brummell D."/>
            <person name="Schwinn K."/>
            <person name="Catanach A."/>
            <person name="Fullerton C."/>
            <person name="Li D."/>
            <person name="Meiyalaghan S."/>
            <person name="Nieuwenhuizen N."/>
            <person name="Read N."/>
            <person name="Prakash R."/>
            <person name="Hunter D."/>
            <person name="Zhang H."/>
            <person name="Mckenzie M."/>
            <person name="Knabel M."/>
            <person name="Harris A."/>
            <person name="Allan A."/>
            <person name="Chen A."/>
            <person name="Janssen B."/>
            <person name="Plunkett B."/>
            <person name="Dwamena C."/>
            <person name="Voogd C."/>
            <person name="Leif D."/>
            <person name="Lafferty D."/>
            <person name="Souleyre E."/>
            <person name="Varkonyi-Gasic E."/>
            <person name="Gambi F."/>
            <person name="Hanley J."/>
            <person name="Yao J.-L."/>
            <person name="Cheung J."/>
            <person name="David K."/>
            <person name="Warren B."/>
            <person name="Marsh K."/>
            <person name="Snowden K."/>
            <person name="Lin-Wang K."/>
            <person name="Brian L."/>
            <person name="Martinez-Sanchez M."/>
            <person name="Wang M."/>
            <person name="Ileperuma N."/>
            <person name="Macnee N."/>
            <person name="Campin R."/>
            <person name="Mcatee P."/>
            <person name="Drummond R."/>
            <person name="Espley R."/>
            <person name="Ireland H."/>
            <person name="Wu R."/>
            <person name="Atkinson R."/>
            <person name="Karunairetnam S."/>
            <person name="Bulley S."/>
            <person name="Chunkath S."/>
            <person name="Hanley Z."/>
            <person name="Storey R."/>
            <person name="Thrimawithana A."/>
            <person name="Thomson S."/>
            <person name="David C."/>
            <person name="Testolin R."/>
        </authorList>
    </citation>
    <scope>NUCLEOTIDE SEQUENCE [LARGE SCALE GENOMIC DNA]</scope>
    <source>
        <strain evidence="13">cv. Red5</strain>
        <tissue evidence="12">Young leaf</tissue>
    </source>
</reference>
<dbReference type="InterPro" id="IPR012946">
    <property type="entry name" value="X8"/>
</dbReference>
<dbReference type="Gramene" id="PSS35685">
    <property type="protein sequence ID" value="PSS35685"/>
    <property type="gene ID" value="CEY00_Acc00169"/>
</dbReference>
<feature type="signal peptide" evidence="10">
    <location>
        <begin position="1"/>
        <end position="22"/>
    </location>
</feature>
<keyword evidence="8" id="KW-0449">Lipoprotein</keyword>
<comment type="caution">
    <text evidence="12">The sequence shown here is derived from an EMBL/GenBank/DDBJ whole genome shotgun (WGS) entry which is preliminary data.</text>
</comment>
<dbReference type="Pfam" id="PF07983">
    <property type="entry name" value="X8"/>
    <property type="match status" value="1"/>
</dbReference>
<dbReference type="FunFam" id="1.20.58.1040:FF:000001">
    <property type="entry name" value="Glucan endo-1,3-beta-glucosidase 4"/>
    <property type="match status" value="1"/>
</dbReference>
<proteinExistence type="predicted"/>
<dbReference type="InParanoid" id="A0A2R6S082"/>
<dbReference type="GO" id="GO:0005886">
    <property type="term" value="C:plasma membrane"/>
    <property type="evidence" value="ECO:0007669"/>
    <property type="project" value="UniProtKB-SubCell"/>
</dbReference>
<dbReference type="STRING" id="1590841.A0A2R6S082"/>
<dbReference type="GO" id="GO:0009506">
    <property type="term" value="C:plasmodesma"/>
    <property type="evidence" value="ECO:0007669"/>
    <property type="project" value="UniProtKB-ARBA"/>
</dbReference>
<keyword evidence="5" id="KW-0472">Membrane</keyword>
<evidence type="ECO:0000256" key="6">
    <source>
        <dbReference type="ARBA" id="ARBA00023157"/>
    </source>
</evidence>
<evidence type="ECO:0000256" key="2">
    <source>
        <dbReference type="ARBA" id="ARBA00022475"/>
    </source>
</evidence>
<keyword evidence="6" id="KW-1015">Disulfide bond</keyword>
<dbReference type="EMBL" id="NKQK01000001">
    <property type="protein sequence ID" value="PSS35685.1"/>
    <property type="molecule type" value="Genomic_DNA"/>
</dbReference>
<dbReference type="OMA" id="LTTATWC"/>
<evidence type="ECO:0000256" key="4">
    <source>
        <dbReference type="ARBA" id="ARBA00022729"/>
    </source>
</evidence>
<protein>
    <submittedName>
        <fullName evidence="12">PLASMODESMATA CALLOSE-BINDING PROTEIN 3 like</fullName>
    </submittedName>
</protein>
<dbReference type="AlphaFoldDB" id="A0A2R6S082"/>
<evidence type="ECO:0000259" key="11">
    <source>
        <dbReference type="SMART" id="SM00768"/>
    </source>
</evidence>
<dbReference type="SMART" id="SM00768">
    <property type="entry name" value="X8"/>
    <property type="match status" value="1"/>
</dbReference>
<name>A0A2R6S082_ACTCC</name>
<sequence>MASVLAIAVLLVVALLDHRVVAVETTWCVVRSDASDDALLTALNYACGSGADCGPIQSSGLCYLPNTVQSHTSYAFNSYYQRKDRAPGTCDFASTATIAKTDPSYGSCAYPSSPSTAGGIGGTPTTPSSRVPPLPGTTGPINGNGGLTPTYTNNSKASVEFSITKLLISLSCCLACYLITVSIHVGH</sequence>
<keyword evidence="3" id="KW-0336">GPI-anchor</keyword>
<organism evidence="12 13">
    <name type="scientific">Actinidia chinensis var. chinensis</name>
    <name type="common">Chinese soft-hair kiwi</name>
    <dbReference type="NCBI Taxonomy" id="1590841"/>
    <lineage>
        <taxon>Eukaryota</taxon>
        <taxon>Viridiplantae</taxon>
        <taxon>Streptophyta</taxon>
        <taxon>Embryophyta</taxon>
        <taxon>Tracheophyta</taxon>
        <taxon>Spermatophyta</taxon>
        <taxon>Magnoliopsida</taxon>
        <taxon>eudicotyledons</taxon>
        <taxon>Gunneridae</taxon>
        <taxon>Pentapetalae</taxon>
        <taxon>asterids</taxon>
        <taxon>Ericales</taxon>
        <taxon>Actinidiaceae</taxon>
        <taxon>Actinidia</taxon>
    </lineage>
</organism>
<dbReference type="Gene3D" id="1.20.58.1040">
    <property type="match status" value="1"/>
</dbReference>
<dbReference type="InterPro" id="IPR044788">
    <property type="entry name" value="X8_dom_prot"/>
</dbReference>
<evidence type="ECO:0000313" key="13">
    <source>
        <dbReference type="Proteomes" id="UP000241394"/>
    </source>
</evidence>
<keyword evidence="13" id="KW-1185">Reference proteome</keyword>
<dbReference type="Proteomes" id="UP000241394">
    <property type="component" value="Chromosome LG1"/>
</dbReference>
<accession>A0A2R6S082</accession>
<dbReference type="OrthoDB" id="417697at2759"/>
<evidence type="ECO:0000256" key="5">
    <source>
        <dbReference type="ARBA" id="ARBA00023136"/>
    </source>
</evidence>
<dbReference type="GO" id="GO:0098552">
    <property type="term" value="C:side of membrane"/>
    <property type="evidence" value="ECO:0007669"/>
    <property type="project" value="UniProtKB-KW"/>
</dbReference>
<dbReference type="PANTHER" id="PTHR31044">
    <property type="entry name" value="BETA-1,3 GLUCANASE"/>
    <property type="match status" value="1"/>
</dbReference>
<comment type="subcellular location">
    <subcellularLocation>
        <location evidence="1">Cell membrane</location>
        <topology evidence="1">Lipid-anchor</topology>
        <topology evidence="1">GPI-anchor</topology>
    </subcellularLocation>
</comment>
<dbReference type="PANTHER" id="PTHR31044:SF47">
    <property type="entry name" value="CARBOHYDRATE-BINDING X8 DOMAIN SUPERFAMILY PROTEIN"/>
    <property type="match status" value="1"/>
</dbReference>
<gene>
    <name evidence="12" type="ORF">CEY00_Acc00169</name>
</gene>
<evidence type="ECO:0000256" key="7">
    <source>
        <dbReference type="ARBA" id="ARBA00023180"/>
    </source>
</evidence>
<keyword evidence="7" id="KW-0325">Glycoprotein</keyword>
<evidence type="ECO:0000256" key="8">
    <source>
        <dbReference type="ARBA" id="ARBA00023288"/>
    </source>
</evidence>
<reference evidence="13" key="2">
    <citation type="journal article" date="2018" name="BMC Genomics">
        <title>A manually annotated Actinidia chinensis var. chinensis (kiwifruit) genome highlights the challenges associated with draft genomes and gene prediction in plants.</title>
        <authorList>
            <person name="Pilkington S.M."/>
            <person name="Crowhurst R."/>
            <person name="Hilario E."/>
            <person name="Nardozza S."/>
            <person name="Fraser L."/>
            <person name="Peng Y."/>
            <person name="Gunaseelan K."/>
            <person name="Simpson R."/>
            <person name="Tahir J."/>
            <person name="Deroles S.C."/>
            <person name="Templeton K."/>
            <person name="Luo Z."/>
            <person name="Davy M."/>
            <person name="Cheng C."/>
            <person name="McNeilage M."/>
            <person name="Scaglione D."/>
            <person name="Liu Y."/>
            <person name="Zhang Q."/>
            <person name="Datson P."/>
            <person name="De Silva N."/>
            <person name="Gardiner S.E."/>
            <person name="Bassett H."/>
            <person name="Chagne D."/>
            <person name="McCallum J."/>
            <person name="Dzierzon H."/>
            <person name="Deng C."/>
            <person name="Wang Y.Y."/>
            <person name="Barron L."/>
            <person name="Manako K."/>
            <person name="Bowen J."/>
            <person name="Foster T.M."/>
            <person name="Erridge Z.A."/>
            <person name="Tiffin H."/>
            <person name="Waite C.N."/>
            <person name="Davies K.M."/>
            <person name="Grierson E.P."/>
            <person name="Laing W.A."/>
            <person name="Kirk R."/>
            <person name="Chen X."/>
            <person name="Wood M."/>
            <person name="Montefiori M."/>
            <person name="Brummell D.A."/>
            <person name="Schwinn K.E."/>
            <person name="Catanach A."/>
            <person name="Fullerton C."/>
            <person name="Li D."/>
            <person name="Meiyalaghan S."/>
            <person name="Nieuwenhuizen N."/>
            <person name="Read N."/>
            <person name="Prakash R."/>
            <person name="Hunter D."/>
            <person name="Zhang H."/>
            <person name="McKenzie M."/>
            <person name="Knabel M."/>
            <person name="Harris A."/>
            <person name="Allan A.C."/>
            <person name="Gleave A."/>
            <person name="Chen A."/>
            <person name="Janssen B.J."/>
            <person name="Plunkett B."/>
            <person name="Ampomah-Dwamena C."/>
            <person name="Voogd C."/>
            <person name="Leif D."/>
            <person name="Lafferty D."/>
            <person name="Souleyre E.J.F."/>
            <person name="Varkonyi-Gasic E."/>
            <person name="Gambi F."/>
            <person name="Hanley J."/>
            <person name="Yao J.L."/>
            <person name="Cheung J."/>
            <person name="David K.M."/>
            <person name="Warren B."/>
            <person name="Marsh K."/>
            <person name="Snowden K.C."/>
            <person name="Lin-Wang K."/>
            <person name="Brian L."/>
            <person name="Martinez-Sanchez M."/>
            <person name="Wang M."/>
            <person name="Ileperuma N."/>
            <person name="Macnee N."/>
            <person name="Campin R."/>
            <person name="McAtee P."/>
            <person name="Drummond R.S.M."/>
            <person name="Espley R.V."/>
            <person name="Ireland H.S."/>
            <person name="Wu R."/>
            <person name="Atkinson R.G."/>
            <person name="Karunairetnam S."/>
            <person name="Bulley S."/>
            <person name="Chunkath S."/>
            <person name="Hanley Z."/>
            <person name="Storey R."/>
            <person name="Thrimawithana A.H."/>
            <person name="Thomson S."/>
            <person name="David C."/>
            <person name="Testolin R."/>
            <person name="Huang H."/>
            <person name="Hellens R.P."/>
            <person name="Schaffer R.J."/>
        </authorList>
    </citation>
    <scope>NUCLEOTIDE SEQUENCE [LARGE SCALE GENOMIC DNA]</scope>
    <source>
        <strain evidence="13">cv. Red5</strain>
    </source>
</reference>
<evidence type="ECO:0000256" key="1">
    <source>
        <dbReference type="ARBA" id="ARBA00004609"/>
    </source>
</evidence>
<evidence type="ECO:0000313" key="12">
    <source>
        <dbReference type="EMBL" id="PSS35685.1"/>
    </source>
</evidence>
<evidence type="ECO:0000256" key="9">
    <source>
        <dbReference type="SAM" id="MobiDB-lite"/>
    </source>
</evidence>
<evidence type="ECO:0000256" key="3">
    <source>
        <dbReference type="ARBA" id="ARBA00022622"/>
    </source>
</evidence>